<dbReference type="InterPro" id="IPR003137">
    <property type="entry name" value="PA_domain"/>
</dbReference>
<dbReference type="Pfam" id="PF13639">
    <property type="entry name" value="zf-RING_2"/>
    <property type="match status" value="1"/>
</dbReference>
<comment type="pathway">
    <text evidence="2">Protein modification; protein ubiquitination.</text>
</comment>
<dbReference type="Gene3D" id="3.50.30.30">
    <property type="match status" value="1"/>
</dbReference>
<dbReference type="InterPro" id="IPR013083">
    <property type="entry name" value="Znf_RING/FYVE/PHD"/>
</dbReference>
<evidence type="ECO:0000256" key="1">
    <source>
        <dbReference type="ARBA" id="ARBA00000900"/>
    </source>
</evidence>
<keyword evidence="6" id="KW-0808">Transferase</keyword>
<dbReference type="GO" id="GO:0008270">
    <property type="term" value="F:zinc ion binding"/>
    <property type="evidence" value="ECO:0007669"/>
    <property type="project" value="UniProtKB-KW"/>
</dbReference>
<evidence type="ECO:0000256" key="3">
    <source>
        <dbReference type="ARBA" id="ARBA00012483"/>
    </source>
</evidence>
<feature type="domain" description="RING-type" evidence="21">
    <location>
        <begin position="263"/>
        <end position="304"/>
    </location>
</feature>
<evidence type="ECO:0000256" key="18">
    <source>
        <dbReference type="ARBA" id="ARBA00060484"/>
    </source>
</evidence>
<evidence type="ECO:0000256" key="14">
    <source>
        <dbReference type="ARBA" id="ARBA00023136"/>
    </source>
</evidence>
<keyword evidence="14 20" id="KW-0472">Membrane</keyword>
<keyword evidence="8" id="KW-0479">Metal-binding</keyword>
<dbReference type="InterPro" id="IPR001841">
    <property type="entry name" value="Znf_RING"/>
</dbReference>
<dbReference type="SUPFAM" id="SSF57850">
    <property type="entry name" value="RING/U-box"/>
    <property type="match status" value="1"/>
</dbReference>
<evidence type="ECO:0000259" key="21">
    <source>
        <dbReference type="PROSITE" id="PS50089"/>
    </source>
</evidence>
<keyword evidence="11" id="KW-0862">Zinc</keyword>
<keyword evidence="10 19" id="KW-0863">Zinc-finger</keyword>
<evidence type="ECO:0000256" key="6">
    <source>
        <dbReference type="ARBA" id="ARBA00022679"/>
    </source>
</evidence>
<evidence type="ECO:0000256" key="8">
    <source>
        <dbReference type="ARBA" id="ARBA00022723"/>
    </source>
</evidence>
<keyword evidence="16" id="KW-0325">Glycoprotein</keyword>
<keyword evidence="12" id="KW-0653">Protein transport</keyword>
<evidence type="ECO:0000313" key="23">
    <source>
        <dbReference type="Proteomes" id="UP000886520"/>
    </source>
</evidence>
<evidence type="ECO:0000256" key="20">
    <source>
        <dbReference type="SAM" id="Phobius"/>
    </source>
</evidence>
<dbReference type="Gene3D" id="3.30.40.10">
    <property type="entry name" value="Zinc/RING finger domain, C3HC4 (zinc finger)"/>
    <property type="match status" value="1"/>
</dbReference>
<reference evidence="22" key="1">
    <citation type="submission" date="2021-01" db="EMBL/GenBank/DDBJ databases">
        <title>Adiantum capillus-veneris genome.</title>
        <authorList>
            <person name="Fang Y."/>
            <person name="Liao Q."/>
        </authorList>
    </citation>
    <scope>NUCLEOTIDE SEQUENCE</scope>
    <source>
        <strain evidence="22">H3</strain>
        <tissue evidence="22">Leaf</tissue>
    </source>
</reference>
<dbReference type="PANTHER" id="PTHR47168:SF1">
    <property type="entry name" value="OS02G0798600 PROTEIN"/>
    <property type="match status" value="1"/>
</dbReference>
<evidence type="ECO:0000256" key="9">
    <source>
        <dbReference type="ARBA" id="ARBA00022729"/>
    </source>
</evidence>
<gene>
    <name evidence="22" type="ORF">GOP47_0019768</name>
</gene>
<dbReference type="InterPro" id="IPR044744">
    <property type="entry name" value="ZNRF4/RNF13/RNF167_PA"/>
</dbReference>
<dbReference type="OrthoDB" id="8062037at2759"/>
<proteinExistence type="predicted"/>
<evidence type="ECO:0000256" key="5">
    <source>
        <dbReference type="ARBA" id="ARBA00022554"/>
    </source>
</evidence>
<name>A0A9D4UCN3_ADICA</name>
<dbReference type="SMART" id="SM00184">
    <property type="entry name" value="RING"/>
    <property type="match status" value="1"/>
</dbReference>
<comment type="caution">
    <text evidence="22">The sequence shown here is derived from an EMBL/GenBank/DDBJ whole genome shotgun (WGS) entry which is preliminary data.</text>
</comment>
<dbReference type="FunFam" id="3.50.30.30:FF:000020">
    <property type="entry name" value="Receptor homology region transmembrane domain-and RING domain-containing protein 2"/>
    <property type="match status" value="1"/>
</dbReference>
<keyword evidence="13 20" id="KW-1133">Transmembrane helix</keyword>
<protein>
    <recommendedName>
        <fullName evidence="3">RING-type E3 ubiquitin transferase</fullName>
        <ecNumber evidence="3">2.3.2.27</ecNumber>
    </recommendedName>
</protein>
<dbReference type="GO" id="GO:0032586">
    <property type="term" value="C:protein storage vacuole membrane"/>
    <property type="evidence" value="ECO:0007669"/>
    <property type="project" value="UniProtKB-SubCell"/>
</dbReference>
<evidence type="ECO:0000256" key="15">
    <source>
        <dbReference type="ARBA" id="ARBA00023157"/>
    </source>
</evidence>
<dbReference type="InterPro" id="IPR051653">
    <property type="entry name" value="E3_ligase_sorting_rcpt"/>
</dbReference>
<keyword evidence="15" id="KW-1015">Disulfide bond</keyword>
<evidence type="ECO:0000256" key="17">
    <source>
        <dbReference type="ARBA" id="ARBA00046288"/>
    </source>
</evidence>
<dbReference type="CDD" id="cd23118">
    <property type="entry name" value="RING-H2_SIS3"/>
    <property type="match status" value="1"/>
</dbReference>
<dbReference type="Pfam" id="PF02225">
    <property type="entry name" value="PA"/>
    <property type="match status" value="1"/>
</dbReference>
<evidence type="ECO:0000256" key="12">
    <source>
        <dbReference type="ARBA" id="ARBA00022927"/>
    </source>
</evidence>
<dbReference type="PROSITE" id="PS50089">
    <property type="entry name" value="ZF_RING_2"/>
    <property type="match status" value="1"/>
</dbReference>
<sequence>MPASVGAGGDVGDEEGGGGGGRGIWAGIVRRREVLLSVAGLTVVIFTLLVSRVSATLLLITPSNESIVFPDVEASFARRISGTGIVGVLSSASPSNACMPLEAVAAKLSSYPVFVLIERGDCNFVSKVQYAQDAGYAAAIVYDNEDSHDLVTMSGNGFGIEIPAVFVSKEAGYVLSQFVNDKDVRLYMLPALETSAWSVLAVSSISLLTFSAVLSTFLFVRRQRLRRASLRLLQEPPRLSPDEIKALPIIAFDQKDAITSETCAICLEEYVTGDKLRILPCKHGFHVPCIDNWLNRKPFCPICKRDVHNNGSETNSCERTPLLSSISWQLGSNLPILVSSSASAHMISATTESASGDIC</sequence>
<dbReference type="GO" id="GO:0012505">
    <property type="term" value="C:endomembrane system"/>
    <property type="evidence" value="ECO:0007669"/>
    <property type="project" value="UniProtKB-SubCell"/>
</dbReference>
<dbReference type="Proteomes" id="UP000886520">
    <property type="component" value="Chromosome 19"/>
</dbReference>
<dbReference type="EMBL" id="JABFUD020000019">
    <property type="protein sequence ID" value="KAI5065073.1"/>
    <property type="molecule type" value="Genomic_DNA"/>
</dbReference>
<evidence type="ECO:0000256" key="2">
    <source>
        <dbReference type="ARBA" id="ARBA00004906"/>
    </source>
</evidence>
<feature type="transmembrane region" description="Helical" evidence="20">
    <location>
        <begin position="34"/>
        <end position="60"/>
    </location>
</feature>
<dbReference type="EC" id="2.3.2.27" evidence="3"/>
<keyword evidence="7 20" id="KW-0812">Transmembrane</keyword>
<evidence type="ECO:0000256" key="11">
    <source>
        <dbReference type="ARBA" id="ARBA00022833"/>
    </source>
</evidence>
<comment type="catalytic activity">
    <reaction evidence="1">
        <text>S-ubiquitinyl-[E2 ubiquitin-conjugating enzyme]-L-cysteine + [acceptor protein]-L-lysine = [E2 ubiquitin-conjugating enzyme]-L-cysteine + N(6)-ubiquitinyl-[acceptor protein]-L-lysine.</text>
        <dbReference type="EC" id="2.3.2.27"/>
    </reaction>
</comment>
<feature type="transmembrane region" description="Helical" evidence="20">
    <location>
        <begin position="196"/>
        <end position="220"/>
    </location>
</feature>
<dbReference type="GO" id="GO:0015031">
    <property type="term" value="P:protein transport"/>
    <property type="evidence" value="ECO:0007669"/>
    <property type="project" value="UniProtKB-KW"/>
</dbReference>
<keyword evidence="5" id="KW-0926">Vacuole</keyword>
<evidence type="ECO:0000256" key="4">
    <source>
        <dbReference type="ARBA" id="ARBA00022448"/>
    </source>
</evidence>
<organism evidence="22 23">
    <name type="scientific">Adiantum capillus-veneris</name>
    <name type="common">Maidenhair fern</name>
    <dbReference type="NCBI Taxonomy" id="13818"/>
    <lineage>
        <taxon>Eukaryota</taxon>
        <taxon>Viridiplantae</taxon>
        <taxon>Streptophyta</taxon>
        <taxon>Embryophyta</taxon>
        <taxon>Tracheophyta</taxon>
        <taxon>Polypodiopsida</taxon>
        <taxon>Polypodiidae</taxon>
        <taxon>Polypodiales</taxon>
        <taxon>Pteridineae</taxon>
        <taxon>Pteridaceae</taxon>
        <taxon>Vittarioideae</taxon>
        <taxon>Adiantum</taxon>
    </lineage>
</organism>
<dbReference type="SUPFAM" id="SSF52025">
    <property type="entry name" value="PA domain"/>
    <property type="match status" value="1"/>
</dbReference>
<dbReference type="PANTHER" id="PTHR47168">
    <property type="entry name" value="RING ZINC FINGER DOMAIN SUPERFAMILY PROTEIN-RELATED"/>
    <property type="match status" value="1"/>
</dbReference>
<keyword evidence="4" id="KW-0813">Transport</keyword>
<evidence type="ECO:0000256" key="7">
    <source>
        <dbReference type="ARBA" id="ARBA00022692"/>
    </source>
</evidence>
<dbReference type="CDD" id="cd02123">
    <property type="entry name" value="PA_C_RZF_like"/>
    <property type="match status" value="1"/>
</dbReference>
<dbReference type="InterPro" id="IPR046450">
    <property type="entry name" value="PA_dom_sf"/>
</dbReference>
<dbReference type="AlphaFoldDB" id="A0A9D4UCN3"/>
<evidence type="ECO:0000256" key="13">
    <source>
        <dbReference type="ARBA" id="ARBA00022989"/>
    </source>
</evidence>
<evidence type="ECO:0000256" key="19">
    <source>
        <dbReference type="PROSITE-ProRule" id="PRU00175"/>
    </source>
</evidence>
<dbReference type="FunFam" id="3.30.40.10:FF:000388">
    <property type="entry name" value="Putative RING zinc finger domain superfamily protein"/>
    <property type="match status" value="1"/>
</dbReference>
<evidence type="ECO:0000256" key="16">
    <source>
        <dbReference type="ARBA" id="ARBA00023180"/>
    </source>
</evidence>
<evidence type="ECO:0000313" key="22">
    <source>
        <dbReference type="EMBL" id="KAI5065073.1"/>
    </source>
</evidence>
<dbReference type="GO" id="GO:0061630">
    <property type="term" value="F:ubiquitin protein ligase activity"/>
    <property type="evidence" value="ECO:0007669"/>
    <property type="project" value="UniProtKB-EC"/>
</dbReference>
<accession>A0A9D4UCN3</accession>
<comment type="subcellular location">
    <subcellularLocation>
        <location evidence="17">Endomembrane system</location>
        <topology evidence="17">Single-pass type I membrane protein</topology>
    </subcellularLocation>
    <subcellularLocation>
        <location evidence="18">Protein storage vacuole membrane</location>
    </subcellularLocation>
</comment>
<evidence type="ECO:0000256" key="10">
    <source>
        <dbReference type="ARBA" id="ARBA00022771"/>
    </source>
</evidence>
<keyword evidence="23" id="KW-1185">Reference proteome</keyword>
<keyword evidence="9" id="KW-0732">Signal</keyword>